<feature type="domain" description="F-box" evidence="1">
    <location>
        <begin position="13"/>
        <end position="52"/>
    </location>
</feature>
<dbReference type="AlphaFoldDB" id="A0A0C9U3N7"/>
<dbReference type="InterPro" id="IPR001810">
    <property type="entry name" value="F-box_dom"/>
</dbReference>
<proteinExistence type="predicted"/>
<gene>
    <name evidence="2" type="ORF">PAXINDRAFT_13229</name>
</gene>
<reference evidence="3" key="2">
    <citation type="submission" date="2015-01" db="EMBL/GenBank/DDBJ databases">
        <title>Evolutionary Origins and Diversification of the Mycorrhizal Mutualists.</title>
        <authorList>
            <consortium name="DOE Joint Genome Institute"/>
            <consortium name="Mycorrhizal Genomics Consortium"/>
            <person name="Kohler A."/>
            <person name="Kuo A."/>
            <person name="Nagy L.G."/>
            <person name="Floudas D."/>
            <person name="Copeland A."/>
            <person name="Barry K.W."/>
            <person name="Cichocki N."/>
            <person name="Veneault-Fourrey C."/>
            <person name="LaButti K."/>
            <person name="Lindquist E.A."/>
            <person name="Lipzen A."/>
            <person name="Lundell T."/>
            <person name="Morin E."/>
            <person name="Murat C."/>
            <person name="Riley R."/>
            <person name="Ohm R."/>
            <person name="Sun H."/>
            <person name="Tunlid A."/>
            <person name="Henrissat B."/>
            <person name="Grigoriev I.V."/>
            <person name="Hibbett D.S."/>
            <person name="Martin F."/>
        </authorList>
    </citation>
    <scope>NUCLEOTIDE SEQUENCE [LARGE SCALE GENOMIC DNA]</scope>
    <source>
        <strain evidence="3">ATCC 200175</strain>
    </source>
</reference>
<name>A0A0C9U3N7_PAXIN</name>
<dbReference type="Gene3D" id="1.20.1280.50">
    <property type="match status" value="1"/>
</dbReference>
<dbReference type="Proteomes" id="UP000053647">
    <property type="component" value="Unassembled WGS sequence"/>
</dbReference>
<protein>
    <recommendedName>
        <fullName evidence="1">F-box domain-containing protein</fullName>
    </recommendedName>
</protein>
<organism evidence="2 3">
    <name type="scientific">Paxillus involutus ATCC 200175</name>
    <dbReference type="NCBI Taxonomy" id="664439"/>
    <lineage>
        <taxon>Eukaryota</taxon>
        <taxon>Fungi</taxon>
        <taxon>Dikarya</taxon>
        <taxon>Basidiomycota</taxon>
        <taxon>Agaricomycotina</taxon>
        <taxon>Agaricomycetes</taxon>
        <taxon>Agaricomycetidae</taxon>
        <taxon>Boletales</taxon>
        <taxon>Paxilineae</taxon>
        <taxon>Paxillaceae</taxon>
        <taxon>Paxillus</taxon>
    </lineage>
</organism>
<dbReference type="HOGENOM" id="CLU_545258_0_0_1"/>
<dbReference type="SMART" id="SM00256">
    <property type="entry name" value="FBOX"/>
    <property type="match status" value="1"/>
</dbReference>
<accession>A0A0C9U3N7</accession>
<dbReference type="InterPro" id="IPR036047">
    <property type="entry name" value="F-box-like_dom_sf"/>
</dbReference>
<evidence type="ECO:0000313" key="3">
    <source>
        <dbReference type="Proteomes" id="UP000053647"/>
    </source>
</evidence>
<dbReference type="Pfam" id="PF12937">
    <property type="entry name" value="F-box-like"/>
    <property type="match status" value="1"/>
</dbReference>
<evidence type="ECO:0000259" key="1">
    <source>
        <dbReference type="PROSITE" id="PS50181"/>
    </source>
</evidence>
<evidence type="ECO:0000313" key="2">
    <source>
        <dbReference type="EMBL" id="KIJ13906.1"/>
    </source>
</evidence>
<dbReference type="PROSITE" id="PS50181">
    <property type="entry name" value="FBOX"/>
    <property type="match status" value="1"/>
</dbReference>
<dbReference type="EMBL" id="KN819347">
    <property type="protein sequence ID" value="KIJ13906.1"/>
    <property type="molecule type" value="Genomic_DNA"/>
</dbReference>
<reference evidence="2 3" key="1">
    <citation type="submission" date="2014-06" db="EMBL/GenBank/DDBJ databases">
        <authorList>
            <consortium name="DOE Joint Genome Institute"/>
            <person name="Kuo A."/>
            <person name="Kohler A."/>
            <person name="Nagy L.G."/>
            <person name="Floudas D."/>
            <person name="Copeland A."/>
            <person name="Barry K.W."/>
            <person name="Cichocki N."/>
            <person name="Veneault-Fourrey C."/>
            <person name="LaButti K."/>
            <person name="Lindquist E.A."/>
            <person name="Lipzen A."/>
            <person name="Lundell T."/>
            <person name="Morin E."/>
            <person name="Murat C."/>
            <person name="Sun H."/>
            <person name="Tunlid A."/>
            <person name="Henrissat B."/>
            <person name="Grigoriev I.V."/>
            <person name="Hibbett D.S."/>
            <person name="Martin F."/>
            <person name="Nordberg H.P."/>
            <person name="Cantor M.N."/>
            <person name="Hua S.X."/>
        </authorList>
    </citation>
    <scope>NUCLEOTIDE SEQUENCE [LARGE SCALE GENOMIC DNA]</scope>
    <source>
        <strain evidence="2 3">ATCC 200175</strain>
    </source>
</reference>
<dbReference type="SUPFAM" id="SSF81383">
    <property type="entry name" value="F-box domain"/>
    <property type="match status" value="1"/>
</dbReference>
<dbReference type="OrthoDB" id="2609018at2759"/>
<sequence>MSTISYSQPLPCPVEVICNIFSFLNPCDIVCLRTVSKQFCDISHDIQLWRTVYANACLPRPPGPFPSQSTEFLERTLVQSEQLSRKWTSEPLKIVARALPVPEPFHWPGTLLFGRWVIWEDSVTDIRCHDLDTGAEQVLWQGNTTGKPFHFVTYATASAEGQLIHIILYANEAEDDAEDDDSITILRLRVSGAGGFGLLLFVICSLPWVPRLEGLGRFRINGQKPYDFYIIDGDLMFDSKTRRFYMLPPFHSELDIIKSLMPQPRCTPGAIILTKTHLIAFYRRSFYSRDDDVTIVQAFVVTDCSTPSLADDAIDKLCLTHEAYMTGIFPSTFHLIRDSVIDTITRSTNLRFLVSSTDSGQTDFCCLDLTLPEPCSGEVTPLSILTQNLFIVDSGQSWSAPTFTGGSADGHARGFVGRLAGDDDLSLFASNVASIQKFTIDASQERCTAVLGEPTPVDQMPQINFHKASKFDGIRGRLCYDDPDSDDSSEVSDIMIFDLK</sequence>
<dbReference type="CDD" id="cd09917">
    <property type="entry name" value="F-box_SF"/>
    <property type="match status" value="1"/>
</dbReference>
<keyword evidence="3" id="KW-1185">Reference proteome</keyword>